<dbReference type="InterPro" id="IPR007737">
    <property type="entry name" value="Mga_HTH"/>
</dbReference>
<evidence type="ECO:0000259" key="5">
    <source>
        <dbReference type="PROSITE" id="PS51372"/>
    </source>
</evidence>
<evidence type="ECO:0000256" key="3">
    <source>
        <dbReference type="ARBA" id="ARBA00023159"/>
    </source>
</evidence>
<dbReference type="Gene3D" id="1.10.1790.10">
    <property type="entry name" value="PRD domain"/>
    <property type="match status" value="2"/>
</dbReference>
<dbReference type="PANTHER" id="PTHR30185:SF18">
    <property type="entry name" value="TRANSCRIPTIONAL REGULATOR MTLR"/>
    <property type="match status" value="1"/>
</dbReference>
<dbReference type="eggNOG" id="COG3711">
    <property type="taxonomic scope" value="Bacteria"/>
</dbReference>
<dbReference type="PROSITE" id="PS51372">
    <property type="entry name" value="PRD_2"/>
    <property type="match status" value="2"/>
</dbReference>
<dbReference type="AlphaFoldDB" id="C6PWH1"/>
<dbReference type="EMBL" id="ACVI01000054">
    <property type="protein sequence ID" value="EET86448.1"/>
    <property type="molecule type" value="Genomic_DNA"/>
</dbReference>
<dbReference type="Pfam" id="PF05043">
    <property type="entry name" value="Mga"/>
    <property type="match status" value="1"/>
</dbReference>
<feature type="domain" description="PRD" evidence="5">
    <location>
        <begin position="206"/>
        <end position="311"/>
    </location>
</feature>
<name>C6PWH1_9CLOT</name>
<evidence type="ECO:0000256" key="4">
    <source>
        <dbReference type="ARBA" id="ARBA00023163"/>
    </source>
</evidence>
<keyword evidence="2" id="KW-0805">Transcription regulation</keyword>
<dbReference type="PANTHER" id="PTHR30185">
    <property type="entry name" value="CRYPTIC BETA-GLUCOSIDE BGL OPERON ANTITERMINATOR"/>
    <property type="match status" value="1"/>
</dbReference>
<keyword evidence="4" id="KW-0804">Transcription</keyword>
<dbReference type="InterPro" id="IPR011608">
    <property type="entry name" value="PRD"/>
</dbReference>
<comment type="caution">
    <text evidence="6">The sequence shown here is derived from an EMBL/GenBank/DDBJ whole genome shotgun (WGS) entry which is preliminary data.</text>
</comment>
<dbReference type="InterPro" id="IPR036634">
    <property type="entry name" value="PRD_sf"/>
</dbReference>
<evidence type="ECO:0000256" key="2">
    <source>
        <dbReference type="ARBA" id="ARBA00023015"/>
    </source>
</evidence>
<dbReference type="Proteomes" id="UP000004198">
    <property type="component" value="Unassembled WGS sequence"/>
</dbReference>
<protein>
    <submittedName>
        <fullName evidence="6">Transcriptional antiterminator, BglG</fullName>
    </submittedName>
</protein>
<dbReference type="InterPro" id="IPR050661">
    <property type="entry name" value="BglG_antiterminators"/>
</dbReference>
<accession>C6PWH1</accession>
<evidence type="ECO:0000256" key="1">
    <source>
        <dbReference type="ARBA" id="ARBA00022737"/>
    </source>
</evidence>
<dbReference type="Pfam" id="PF00874">
    <property type="entry name" value="PRD"/>
    <property type="match status" value="2"/>
</dbReference>
<dbReference type="RefSeq" id="WP_007062023.1">
    <property type="nucleotide sequence ID" value="NZ_ACVI01000054.1"/>
</dbReference>
<keyword evidence="7" id="KW-1185">Reference proteome</keyword>
<dbReference type="OrthoDB" id="3175596at2"/>
<keyword evidence="1" id="KW-0677">Repeat</keyword>
<gene>
    <name evidence="6" type="ORF">CcarbDRAFT_3138</name>
</gene>
<dbReference type="GO" id="GO:0006355">
    <property type="term" value="P:regulation of DNA-templated transcription"/>
    <property type="evidence" value="ECO:0007669"/>
    <property type="project" value="InterPro"/>
</dbReference>
<keyword evidence="3" id="KW-0010">Activator</keyword>
<evidence type="ECO:0000313" key="6">
    <source>
        <dbReference type="EMBL" id="EET86448.1"/>
    </source>
</evidence>
<sequence length="380" mass="45039">MPNFKICCIIKVVGGMVIKDIEYKILNYMIHIDDFLTIKNIAEQLDISERMVRYALDNIEYILKKNNMPELRRKYGLGIKICLTREQLDLIARRESIYKNYLGFSNKNRLILYLLKSHYSRTLLELSDFTGVSKATVSKYLCEVEEYLLEKDIKLVKKRNKGVYLIGKEVAKRRLIYSIVLESYDYSKMQGLLMPKNMDDLMIKNYFYGIDIKYIWEILRKSLLQRKITFSDVAFYNMIINTCIMLKRIQQRFLVDIELEKINYLSETFEYEEAKKYCKDISEKYSVVIPKTEIVWITMHFLGANPVKLLEEDIFSSVSQRTKLMNCTAAMVDAFENEMHIKFNNSDEIVRGLFVHLIPAINRMKYNIFIKNNLKEDIKN</sequence>
<reference evidence="6 7" key="1">
    <citation type="submission" date="2009-06" db="EMBL/GenBank/DDBJ databases">
        <title>The draft genome of Clostridium carboxidivorans P7.</title>
        <authorList>
            <consortium name="US DOE Joint Genome Institute (JGI-PGF)"/>
            <person name="Lucas S."/>
            <person name="Copeland A."/>
            <person name="Lapidus A."/>
            <person name="Glavina del Rio T."/>
            <person name="Tice H."/>
            <person name="Bruce D."/>
            <person name="Goodwin L."/>
            <person name="Pitluck S."/>
            <person name="Larimer F."/>
            <person name="Land M.L."/>
            <person name="Hauser L."/>
            <person name="Hemme C.L."/>
        </authorList>
    </citation>
    <scope>NUCLEOTIDE SEQUENCE [LARGE SCALE GENOMIC DNA]</scope>
    <source>
        <strain evidence="6 7">P7</strain>
    </source>
</reference>
<evidence type="ECO:0000313" key="7">
    <source>
        <dbReference type="Proteomes" id="UP000004198"/>
    </source>
</evidence>
<organism evidence="6 7">
    <name type="scientific">Clostridium carboxidivorans P7</name>
    <dbReference type="NCBI Taxonomy" id="536227"/>
    <lineage>
        <taxon>Bacteria</taxon>
        <taxon>Bacillati</taxon>
        <taxon>Bacillota</taxon>
        <taxon>Clostridia</taxon>
        <taxon>Eubacteriales</taxon>
        <taxon>Clostridiaceae</taxon>
        <taxon>Clostridium</taxon>
    </lineage>
</organism>
<feature type="domain" description="PRD" evidence="5">
    <location>
        <begin position="319"/>
        <end position="380"/>
    </location>
</feature>
<proteinExistence type="predicted"/>
<dbReference type="SUPFAM" id="SSF63520">
    <property type="entry name" value="PTS-regulatory domain, PRD"/>
    <property type="match status" value="2"/>
</dbReference>